<evidence type="ECO:0000313" key="3">
    <source>
        <dbReference type="Proteomes" id="UP000245283"/>
    </source>
</evidence>
<evidence type="ECO:0000313" key="2">
    <source>
        <dbReference type="EMBL" id="PWF27583.1"/>
    </source>
</evidence>
<accession>A0A2V1K8X3</accession>
<dbReference type="InterPro" id="IPR036390">
    <property type="entry name" value="WH_DNA-bd_sf"/>
</dbReference>
<dbReference type="InterPro" id="IPR036388">
    <property type="entry name" value="WH-like_DNA-bd_sf"/>
</dbReference>
<dbReference type="InterPro" id="IPR001845">
    <property type="entry name" value="HTH_ArsR_DNA-bd_dom"/>
</dbReference>
<protein>
    <submittedName>
        <fullName evidence="2">ArsR family transcriptional regulator</fullName>
    </submittedName>
</protein>
<sequence>MALEDSTMTTAMLKAMANPLRREILTALNRYEYARAADLSKDLEIPANKLSFHLRVLADAGLIHEAPEYARDRRDRVWAATRGSQSIGSPTAPVADEALGLSVLQSLAEDHQQVLSRLVAWAPEYVAGRDAEVHGTFTRMSVRLTPAQFEEILKDFSDRVDQARETADKSDPDSRLWQIDIVAADDQI</sequence>
<proteinExistence type="predicted"/>
<dbReference type="InterPro" id="IPR011991">
    <property type="entry name" value="ArsR-like_HTH"/>
</dbReference>
<dbReference type="AlphaFoldDB" id="A0A2V1K8X3"/>
<gene>
    <name evidence="2" type="ORF">DD236_04180</name>
</gene>
<name>A0A2V1K8X3_9ACTO</name>
<reference evidence="3" key="1">
    <citation type="submission" date="2018-05" db="EMBL/GenBank/DDBJ databases">
        <authorList>
            <person name="Li Y."/>
        </authorList>
    </citation>
    <scope>NUCLEOTIDE SEQUENCE [LARGE SCALE GENOMIC DNA]</scope>
    <source>
        <strain evidence="3">sk1b4</strain>
    </source>
</reference>
<dbReference type="SMART" id="SM00418">
    <property type="entry name" value="HTH_ARSR"/>
    <property type="match status" value="1"/>
</dbReference>
<evidence type="ECO:0000259" key="1">
    <source>
        <dbReference type="SMART" id="SM00418"/>
    </source>
</evidence>
<dbReference type="EMBL" id="QETB01000001">
    <property type="protein sequence ID" value="PWF27583.1"/>
    <property type="molecule type" value="Genomic_DNA"/>
</dbReference>
<dbReference type="CDD" id="cd00090">
    <property type="entry name" value="HTH_ARSR"/>
    <property type="match status" value="1"/>
</dbReference>
<dbReference type="OrthoDB" id="7945987at2"/>
<dbReference type="GO" id="GO:0003700">
    <property type="term" value="F:DNA-binding transcription factor activity"/>
    <property type="evidence" value="ECO:0007669"/>
    <property type="project" value="InterPro"/>
</dbReference>
<dbReference type="Pfam" id="PF12840">
    <property type="entry name" value="HTH_20"/>
    <property type="match status" value="1"/>
</dbReference>
<dbReference type="RefSeq" id="WP_109093078.1">
    <property type="nucleotide sequence ID" value="NZ_CAMELQ010000014.1"/>
</dbReference>
<organism evidence="2 3">
    <name type="scientific">Ancrocorticia populi</name>
    <dbReference type="NCBI Taxonomy" id="2175228"/>
    <lineage>
        <taxon>Bacteria</taxon>
        <taxon>Bacillati</taxon>
        <taxon>Actinomycetota</taxon>
        <taxon>Actinomycetes</taxon>
        <taxon>Actinomycetales</taxon>
        <taxon>Actinomycetaceae</taxon>
        <taxon>Ancrocorticia</taxon>
    </lineage>
</organism>
<dbReference type="Gene3D" id="1.10.10.10">
    <property type="entry name" value="Winged helix-like DNA-binding domain superfamily/Winged helix DNA-binding domain"/>
    <property type="match status" value="1"/>
</dbReference>
<comment type="caution">
    <text evidence="2">The sequence shown here is derived from an EMBL/GenBank/DDBJ whole genome shotgun (WGS) entry which is preliminary data.</text>
</comment>
<keyword evidence="3" id="KW-1185">Reference proteome</keyword>
<dbReference type="SUPFAM" id="SSF46785">
    <property type="entry name" value="Winged helix' DNA-binding domain"/>
    <property type="match status" value="1"/>
</dbReference>
<feature type="domain" description="HTH arsR-type" evidence="1">
    <location>
        <begin position="11"/>
        <end position="127"/>
    </location>
</feature>
<dbReference type="Proteomes" id="UP000245283">
    <property type="component" value="Unassembled WGS sequence"/>
</dbReference>